<evidence type="ECO:0000313" key="1">
    <source>
        <dbReference type="EMBL" id="PNT31994.1"/>
    </source>
</evidence>
<name>B9N7C7_POPTR</name>
<gene>
    <name evidence="1" type="ORF">POPTR_006G160900</name>
</gene>
<dbReference type="HOGENOM" id="CLU_1725420_0_0_1"/>
<keyword evidence="2" id="KW-1185">Reference proteome</keyword>
<accession>B9N7C7</accession>
<dbReference type="InParanoid" id="B9N7C7"/>
<proteinExistence type="predicted"/>
<organism evidence="1 2">
    <name type="scientific">Populus trichocarpa</name>
    <name type="common">Western balsam poplar</name>
    <name type="synonym">Populus balsamifera subsp. trichocarpa</name>
    <dbReference type="NCBI Taxonomy" id="3694"/>
    <lineage>
        <taxon>Eukaryota</taxon>
        <taxon>Viridiplantae</taxon>
        <taxon>Streptophyta</taxon>
        <taxon>Embryophyta</taxon>
        <taxon>Tracheophyta</taxon>
        <taxon>Spermatophyta</taxon>
        <taxon>Magnoliopsida</taxon>
        <taxon>eudicotyledons</taxon>
        <taxon>Gunneridae</taxon>
        <taxon>Pentapetalae</taxon>
        <taxon>rosids</taxon>
        <taxon>fabids</taxon>
        <taxon>Malpighiales</taxon>
        <taxon>Salicaceae</taxon>
        <taxon>Saliceae</taxon>
        <taxon>Populus</taxon>
    </lineage>
</organism>
<dbReference type="EMBL" id="CM009295">
    <property type="protein sequence ID" value="PNT31994.1"/>
    <property type="molecule type" value="Genomic_DNA"/>
</dbReference>
<dbReference type="AlphaFoldDB" id="B9N7C7"/>
<dbReference type="Proteomes" id="UP000006729">
    <property type="component" value="Chromosome 6"/>
</dbReference>
<protein>
    <submittedName>
        <fullName evidence="1">Uncharacterized protein</fullName>
    </submittedName>
</protein>
<reference evidence="1 2" key="1">
    <citation type="journal article" date="2006" name="Science">
        <title>The genome of black cottonwood, Populus trichocarpa (Torr. &amp; Gray).</title>
        <authorList>
            <person name="Tuskan G.A."/>
            <person name="Difazio S."/>
            <person name="Jansson S."/>
            <person name="Bohlmann J."/>
            <person name="Grigoriev I."/>
            <person name="Hellsten U."/>
            <person name="Putnam N."/>
            <person name="Ralph S."/>
            <person name="Rombauts S."/>
            <person name="Salamov A."/>
            <person name="Schein J."/>
            <person name="Sterck L."/>
            <person name="Aerts A."/>
            <person name="Bhalerao R.R."/>
            <person name="Bhalerao R.P."/>
            <person name="Blaudez D."/>
            <person name="Boerjan W."/>
            <person name="Brun A."/>
            <person name="Brunner A."/>
            <person name="Busov V."/>
            <person name="Campbell M."/>
            <person name="Carlson J."/>
            <person name="Chalot M."/>
            <person name="Chapman J."/>
            <person name="Chen G.L."/>
            <person name="Cooper D."/>
            <person name="Coutinho P.M."/>
            <person name="Couturier J."/>
            <person name="Covert S."/>
            <person name="Cronk Q."/>
            <person name="Cunningham R."/>
            <person name="Davis J."/>
            <person name="Degroeve S."/>
            <person name="Dejardin A."/>
            <person name="Depamphilis C."/>
            <person name="Detter J."/>
            <person name="Dirks B."/>
            <person name="Dubchak I."/>
            <person name="Duplessis S."/>
            <person name="Ehlting J."/>
            <person name="Ellis B."/>
            <person name="Gendler K."/>
            <person name="Goodstein D."/>
            <person name="Gribskov M."/>
            <person name="Grimwood J."/>
            <person name="Groover A."/>
            <person name="Gunter L."/>
            <person name="Hamberger B."/>
            <person name="Heinze B."/>
            <person name="Helariutta Y."/>
            <person name="Henrissat B."/>
            <person name="Holligan D."/>
            <person name="Holt R."/>
            <person name="Huang W."/>
            <person name="Islam-Faridi N."/>
            <person name="Jones S."/>
            <person name="Jones-Rhoades M."/>
            <person name="Jorgensen R."/>
            <person name="Joshi C."/>
            <person name="Kangasjarvi J."/>
            <person name="Karlsson J."/>
            <person name="Kelleher C."/>
            <person name="Kirkpatrick R."/>
            <person name="Kirst M."/>
            <person name="Kohler A."/>
            <person name="Kalluri U."/>
            <person name="Larimer F."/>
            <person name="Leebens-Mack J."/>
            <person name="Leple J.C."/>
            <person name="Locascio P."/>
            <person name="Lou Y."/>
            <person name="Lucas S."/>
            <person name="Martin F."/>
            <person name="Montanini B."/>
            <person name="Napoli C."/>
            <person name="Nelson D.R."/>
            <person name="Nelson C."/>
            <person name="Nieminen K."/>
            <person name="Nilsson O."/>
            <person name="Pereda V."/>
            <person name="Peter G."/>
            <person name="Philippe R."/>
            <person name="Pilate G."/>
            <person name="Poliakov A."/>
            <person name="Razumovskaya J."/>
            <person name="Richardson P."/>
            <person name="Rinaldi C."/>
            <person name="Ritland K."/>
            <person name="Rouze P."/>
            <person name="Ryaboy D."/>
            <person name="Schmutz J."/>
            <person name="Schrader J."/>
            <person name="Segerman B."/>
            <person name="Shin H."/>
            <person name="Siddiqui A."/>
            <person name="Sterky F."/>
            <person name="Terry A."/>
            <person name="Tsai C.J."/>
            <person name="Uberbacher E."/>
            <person name="Unneberg P."/>
            <person name="Vahala J."/>
            <person name="Wall K."/>
            <person name="Wessler S."/>
            <person name="Yang G."/>
            <person name="Yin T."/>
            <person name="Douglas C."/>
            <person name="Marra M."/>
            <person name="Sandberg G."/>
            <person name="Van de Peer Y."/>
            <person name="Rokhsar D."/>
        </authorList>
    </citation>
    <scope>NUCLEOTIDE SEQUENCE [LARGE SCALE GENOMIC DNA]</scope>
    <source>
        <strain evidence="2">cv. Nisqually</strain>
    </source>
</reference>
<sequence>MVEYDSTNKDKKWLYQRLIRNILSNVDVTTLEASILKSVDKPIEATLKEIKSEFFPSLTTVKHSMDVSLYTKFVISNDEEEEEIIELYKHATLFDEFMYDAGNHLALVLYDYYEMVTAACKDMDVSQAAFFIEVNELDQKKGSNSEELKKMG</sequence>
<evidence type="ECO:0000313" key="2">
    <source>
        <dbReference type="Proteomes" id="UP000006729"/>
    </source>
</evidence>